<feature type="coiled-coil region" evidence="13">
    <location>
        <begin position="21"/>
        <end position="48"/>
    </location>
</feature>
<dbReference type="Proteomes" id="UP001218188">
    <property type="component" value="Unassembled WGS sequence"/>
</dbReference>
<evidence type="ECO:0000256" key="2">
    <source>
        <dbReference type="ARBA" id="ARBA00004760"/>
    </source>
</evidence>
<dbReference type="GO" id="GO:0016020">
    <property type="term" value="C:membrane"/>
    <property type="evidence" value="ECO:0007669"/>
    <property type="project" value="UniProtKB-SubCell"/>
</dbReference>
<evidence type="ECO:0000256" key="14">
    <source>
        <dbReference type="SAM" id="Phobius"/>
    </source>
</evidence>
<dbReference type="GO" id="GO:0004767">
    <property type="term" value="F:sphingomyelin phosphodiesterase activity"/>
    <property type="evidence" value="ECO:0007669"/>
    <property type="project" value="InterPro"/>
</dbReference>
<evidence type="ECO:0000256" key="6">
    <source>
        <dbReference type="ARBA" id="ARBA00022723"/>
    </source>
</evidence>
<evidence type="ECO:0000256" key="7">
    <source>
        <dbReference type="ARBA" id="ARBA00022801"/>
    </source>
</evidence>
<keyword evidence="5 14" id="KW-0812">Transmembrane</keyword>
<comment type="subcellular location">
    <subcellularLocation>
        <location evidence="1">Membrane</location>
        <topology evidence="1">Multi-pass membrane protein</topology>
    </subcellularLocation>
</comment>
<evidence type="ECO:0000256" key="1">
    <source>
        <dbReference type="ARBA" id="ARBA00004141"/>
    </source>
</evidence>
<evidence type="ECO:0000256" key="9">
    <source>
        <dbReference type="ARBA" id="ARBA00022919"/>
    </source>
</evidence>
<evidence type="ECO:0000256" key="4">
    <source>
        <dbReference type="ARBA" id="ARBA00006335"/>
    </source>
</evidence>
<evidence type="ECO:0000313" key="16">
    <source>
        <dbReference type="EMBL" id="KAJ7040347.1"/>
    </source>
</evidence>
<name>A0AAD6TAK2_9AGAR</name>
<dbReference type="Gene3D" id="3.60.10.10">
    <property type="entry name" value="Endonuclease/exonuclease/phosphatase"/>
    <property type="match status" value="1"/>
</dbReference>
<comment type="similarity">
    <text evidence="4">Belongs to the neutral sphingomyelinase family.</text>
</comment>
<dbReference type="InterPro" id="IPR005135">
    <property type="entry name" value="Endo/exonuclease/phosphatase"/>
</dbReference>
<comment type="pathway">
    <text evidence="2">Lipid metabolism; sphingolipid metabolism.</text>
</comment>
<comment type="pathway">
    <text evidence="3">Sphingolipid metabolism.</text>
</comment>
<protein>
    <submittedName>
        <fullName evidence="16">Inositol phosphophingolipids phospholipase C</fullName>
    </submittedName>
</protein>
<evidence type="ECO:0000256" key="5">
    <source>
        <dbReference type="ARBA" id="ARBA00022692"/>
    </source>
</evidence>
<sequence length="452" mass="49628">MSEVSAIHVLSLNCWGLKYVAKNRTERINAIAAELAKLEHDIIALQEIWVFSDYEHVRDSVVKRLPYSKFFYSGALGSGLALLSRFPIIATSVHPYSLNGEPIDVGGGDWFVGKAAVSIVISHPVLGQVQVFNTHLYAKGGEDGPEYNRAHRLVNAWEFSKLARQAAELGRYVIAAGDFNSIPSTLPMALIREYADLSDSWAVAHPTDPTISSPSAMDAITQFGVTADSPLNSYSAGKPIGPYARKFLGKRLDYILYRQPIRPLTRPEDPLPVLKCTDCNVLLTEKVPGRPFSFSDHFALEATLEIRTGDQVPVELADPHNVWSNSSAGAGGAMSPGSAPASELSADSLSTTMQALAACYRFSRQRARKELTIFALCLVVLVALIVGSPWLPHAWINPIFILFTVFIAWLATTMFYEGFLYGNWECNALMNVIEELEIYKNNLEVQAGTSQG</sequence>
<accession>A0AAD6TAK2</accession>
<dbReference type="PANTHER" id="PTHR16320">
    <property type="entry name" value="SPHINGOMYELINASE FAMILY MEMBER"/>
    <property type="match status" value="1"/>
</dbReference>
<keyword evidence="6" id="KW-0479">Metal-binding</keyword>
<evidence type="ECO:0000256" key="13">
    <source>
        <dbReference type="SAM" id="Coils"/>
    </source>
</evidence>
<proteinExistence type="inferred from homology"/>
<comment type="caution">
    <text evidence="16">The sequence shown here is derived from an EMBL/GenBank/DDBJ whole genome shotgun (WGS) entry which is preliminary data.</text>
</comment>
<dbReference type="AlphaFoldDB" id="A0AAD6TAK2"/>
<evidence type="ECO:0000259" key="15">
    <source>
        <dbReference type="Pfam" id="PF03372"/>
    </source>
</evidence>
<feature type="domain" description="Endonuclease/exonuclease/phosphatase" evidence="15">
    <location>
        <begin position="10"/>
        <end position="297"/>
    </location>
</feature>
<evidence type="ECO:0000256" key="3">
    <source>
        <dbReference type="ARBA" id="ARBA00004991"/>
    </source>
</evidence>
<feature type="transmembrane region" description="Helical" evidence="14">
    <location>
        <begin position="396"/>
        <end position="416"/>
    </location>
</feature>
<evidence type="ECO:0000256" key="12">
    <source>
        <dbReference type="ARBA" id="ARBA00023136"/>
    </source>
</evidence>
<dbReference type="GO" id="GO:0006665">
    <property type="term" value="P:sphingolipid metabolic process"/>
    <property type="evidence" value="ECO:0007669"/>
    <property type="project" value="UniProtKB-KW"/>
</dbReference>
<dbReference type="InterPro" id="IPR038772">
    <property type="entry name" value="Sph/SMPD2-like"/>
</dbReference>
<feature type="transmembrane region" description="Helical" evidence="14">
    <location>
        <begin position="371"/>
        <end position="390"/>
    </location>
</feature>
<keyword evidence="7" id="KW-0378">Hydrolase</keyword>
<dbReference type="Pfam" id="PF03372">
    <property type="entry name" value="Exo_endo_phos"/>
    <property type="match status" value="1"/>
</dbReference>
<evidence type="ECO:0000313" key="17">
    <source>
        <dbReference type="Proteomes" id="UP001218188"/>
    </source>
</evidence>
<dbReference type="GO" id="GO:0046872">
    <property type="term" value="F:metal ion binding"/>
    <property type="evidence" value="ECO:0007669"/>
    <property type="project" value="UniProtKB-KW"/>
</dbReference>
<keyword evidence="12 14" id="KW-0472">Membrane</keyword>
<gene>
    <name evidence="16" type="ORF">C8F04DRAFT_1083312</name>
</gene>
<keyword evidence="8" id="KW-0460">Magnesium</keyword>
<dbReference type="EMBL" id="JARJCM010000022">
    <property type="protein sequence ID" value="KAJ7040347.1"/>
    <property type="molecule type" value="Genomic_DNA"/>
</dbReference>
<dbReference type="SUPFAM" id="SSF56219">
    <property type="entry name" value="DNase I-like"/>
    <property type="match status" value="1"/>
</dbReference>
<evidence type="ECO:0000256" key="11">
    <source>
        <dbReference type="ARBA" id="ARBA00023098"/>
    </source>
</evidence>
<keyword evidence="11" id="KW-0443">Lipid metabolism</keyword>
<organism evidence="16 17">
    <name type="scientific">Mycena alexandri</name>
    <dbReference type="NCBI Taxonomy" id="1745969"/>
    <lineage>
        <taxon>Eukaryota</taxon>
        <taxon>Fungi</taxon>
        <taxon>Dikarya</taxon>
        <taxon>Basidiomycota</taxon>
        <taxon>Agaricomycotina</taxon>
        <taxon>Agaricomycetes</taxon>
        <taxon>Agaricomycetidae</taxon>
        <taxon>Agaricales</taxon>
        <taxon>Marasmiineae</taxon>
        <taxon>Mycenaceae</taxon>
        <taxon>Mycena</taxon>
    </lineage>
</organism>
<reference evidence="16" key="1">
    <citation type="submission" date="2023-03" db="EMBL/GenBank/DDBJ databases">
        <title>Massive genome expansion in bonnet fungi (Mycena s.s.) driven by repeated elements and novel gene families across ecological guilds.</title>
        <authorList>
            <consortium name="Lawrence Berkeley National Laboratory"/>
            <person name="Harder C.B."/>
            <person name="Miyauchi S."/>
            <person name="Viragh M."/>
            <person name="Kuo A."/>
            <person name="Thoen E."/>
            <person name="Andreopoulos B."/>
            <person name="Lu D."/>
            <person name="Skrede I."/>
            <person name="Drula E."/>
            <person name="Henrissat B."/>
            <person name="Morin E."/>
            <person name="Kohler A."/>
            <person name="Barry K."/>
            <person name="LaButti K."/>
            <person name="Morin E."/>
            <person name="Salamov A."/>
            <person name="Lipzen A."/>
            <person name="Mereny Z."/>
            <person name="Hegedus B."/>
            <person name="Baldrian P."/>
            <person name="Stursova M."/>
            <person name="Weitz H."/>
            <person name="Taylor A."/>
            <person name="Grigoriev I.V."/>
            <person name="Nagy L.G."/>
            <person name="Martin F."/>
            <person name="Kauserud H."/>
        </authorList>
    </citation>
    <scope>NUCLEOTIDE SEQUENCE</scope>
    <source>
        <strain evidence="16">CBHHK200</strain>
    </source>
</reference>
<dbReference type="PANTHER" id="PTHR16320:SF24">
    <property type="entry name" value="PHOSPHODIESTERASE, PUTATIVE-RELATED"/>
    <property type="match status" value="1"/>
</dbReference>
<keyword evidence="9" id="KW-0746">Sphingolipid metabolism</keyword>
<keyword evidence="13" id="KW-0175">Coiled coil</keyword>
<evidence type="ECO:0000256" key="8">
    <source>
        <dbReference type="ARBA" id="ARBA00022842"/>
    </source>
</evidence>
<keyword evidence="17" id="KW-1185">Reference proteome</keyword>
<evidence type="ECO:0000256" key="10">
    <source>
        <dbReference type="ARBA" id="ARBA00022989"/>
    </source>
</evidence>
<keyword evidence="10 14" id="KW-1133">Transmembrane helix</keyword>
<dbReference type="InterPro" id="IPR036691">
    <property type="entry name" value="Endo/exonu/phosph_ase_sf"/>
</dbReference>